<evidence type="ECO:0000313" key="4">
    <source>
        <dbReference type="Proteomes" id="UP000659223"/>
    </source>
</evidence>
<evidence type="ECO:0000313" key="3">
    <source>
        <dbReference type="EMBL" id="GGX79022.1"/>
    </source>
</evidence>
<evidence type="ECO:0008006" key="5">
    <source>
        <dbReference type="Google" id="ProtNLM"/>
    </source>
</evidence>
<keyword evidence="2" id="KW-0472">Membrane</keyword>
<keyword evidence="2" id="KW-0812">Transmembrane</keyword>
<feature type="region of interest" description="Disordered" evidence="1">
    <location>
        <begin position="150"/>
        <end position="170"/>
    </location>
</feature>
<accession>A0ABQ2YCF7</accession>
<dbReference type="RefSeq" id="WP_229899169.1">
    <property type="nucleotide sequence ID" value="NZ_BMUT01000004.1"/>
</dbReference>
<comment type="caution">
    <text evidence="3">The sequence shown here is derived from an EMBL/GenBank/DDBJ whole genome shotgun (WGS) entry which is preliminary data.</text>
</comment>
<reference evidence="4" key="1">
    <citation type="journal article" date="2019" name="Int. J. Syst. Evol. Microbiol.">
        <title>The Global Catalogue of Microorganisms (GCM) 10K type strain sequencing project: providing services to taxonomists for standard genome sequencing and annotation.</title>
        <authorList>
            <consortium name="The Broad Institute Genomics Platform"/>
            <consortium name="The Broad Institute Genome Sequencing Center for Infectious Disease"/>
            <person name="Wu L."/>
            <person name="Ma J."/>
        </authorList>
    </citation>
    <scope>NUCLEOTIDE SEQUENCE [LARGE SCALE GENOMIC DNA]</scope>
    <source>
        <strain evidence="4">JCM 4586</strain>
    </source>
</reference>
<feature type="transmembrane region" description="Helical" evidence="2">
    <location>
        <begin position="123"/>
        <end position="141"/>
    </location>
</feature>
<gene>
    <name evidence="3" type="ORF">GCM10010324_25730</name>
</gene>
<keyword evidence="2" id="KW-1133">Transmembrane helix</keyword>
<dbReference type="Proteomes" id="UP000659223">
    <property type="component" value="Unassembled WGS sequence"/>
</dbReference>
<feature type="transmembrane region" description="Helical" evidence="2">
    <location>
        <begin position="95"/>
        <end position="117"/>
    </location>
</feature>
<proteinExistence type="predicted"/>
<keyword evidence="4" id="KW-1185">Reference proteome</keyword>
<evidence type="ECO:0000256" key="2">
    <source>
        <dbReference type="SAM" id="Phobius"/>
    </source>
</evidence>
<name>A0ABQ2YCF7_9ACTN</name>
<evidence type="ECO:0000256" key="1">
    <source>
        <dbReference type="SAM" id="MobiDB-lite"/>
    </source>
</evidence>
<feature type="transmembrane region" description="Helical" evidence="2">
    <location>
        <begin position="65"/>
        <end position="83"/>
    </location>
</feature>
<dbReference type="EMBL" id="BMUT01000004">
    <property type="protein sequence ID" value="GGX79022.1"/>
    <property type="molecule type" value="Genomic_DNA"/>
</dbReference>
<protein>
    <recommendedName>
        <fullName evidence="5">Integral membrane protein</fullName>
    </recommendedName>
</protein>
<feature type="transmembrane region" description="Helical" evidence="2">
    <location>
        <begin position="35"/>
        <end position="53"/>
    </location>
</feature>
<sequence>MATRRKPLAEGRAEGPVEGLNHPGIQRALRNTKRLIACFVGLSVGTLAAVVLLRNHHDIVTDAVWVRTSIVVAASLLMASWAAKTARGHGRSYTRLRFSSVGMTVAIAVIVALPGAFPTWLKVEQAACGVLLLGVLLAVNGKQMRSVFAKPGIQRQRPRPETGPLPGDGR</sequence>
<organism evidence="3 4">
    <name type="scientific">Streptomyces hiroshimensis</name>
    <dbReference type="NCBI Taxonomy" id="66424"/>
    <lineage>
        <taxon>Bacteria</taxon>
        <taxon>Bacillati</taxon>
        <taxon>Actinomycetota</taxon>
        <taxon>Actinomycetes</taxon>
        <taxon>Kitasatosporales</taxon>
        <taxon>Streptomycetaceae</taxon>
        <taxon>Streptomyces</taxon>
    </lineage>
</organism>